<gene>
    <name evidence="1" type="ORF">DAEQUDRAFT_528079</name>
</gene>
<protein>
    <submittedName>
        <fullName evidence="1">Uncharacterized protein</fullName>
    </submittedName>
</protein>
<proteinExistence type="predicted"/>
<name>A0A165MA37_9APHY</name>
<evidence type="ECO:0000313" key="2">
    <source>
        <dbReference type="Proteomes" id="UP000076727"/>
    </source>
</evidence>
<accession>A0A165MA37</accession>
<dbReference type="AlphaFoldDB" id="A0A165MA37"/>
<sequence>MPAWVAAPDGVSTAILVSRVDGLIAGRCPVDTSHCGGCSGLPWGSSYLVPRMICLVSNGIRVGCGGVRIDVDDAPVARETGVVSAARMMLDDSVAESVNRQTGKRRRRLTAASRPRTCRPAGVGSAPELVFCTRAGFDTRCCARSVCPWPVAPRARLWGEISWIALDCVAHPPACSSLPVCDPVSLGRRQVPPAGCEGVEKRCASTLRHGTPRR</sequence>
<dbReference type="Proteomes" id="UP000076727">
    <property type="component" value="Unassembled WGS sequence"/>
</dbReference>
<reference evidence="1 2" key="1">
    <citation type="journal article" date="2016" name="Mol. Biol. Evol.">
        <title>Comparative Genomics of Early-Diverging Mushroom-Forming Fungi Provides Insights into the Origins of Lignocellulose Decay Capabilities.</title>
        <authorList>
            <person name="Nagy L.G."/>
            <person name="Riley R."/>
            <person name="Tritt A."/>
            <person name="Adam C."/>
            <person name="Daum C."/>
            <person name="Floudas D."/>
            <person name="Sun H."/>
            <person name="Yadav J.S."/>
            <person name="Pangilinan J."/>
            <person name="Larsson K.H."/>
            <person name="Matsuura K."/>
            <person name="Barry K."/>
            <person name="Labutti K."/>
            <person name="Kuo R."/>
            <person name="Ohm R.A."/>
            <person name="Bhattacharya S.S."/>
            <person name="Shirouzu T."/>
            <person name="Yoshinaga Y."/>
            <person name="Martin F.M."/>
            <person name="Grigoriev I.V."/>
            <person name="Hibbett D.S."/>
        </authorList>
    </citation>
    <scope>NUCLEOTIDE SEQUENCE [LARGE SCALE GENOMIC DNA]</scope>
    <source>
        <strain evidence="1 2">L-15889</strain>
    </source>
</reference>
<organism evidence="1 2">
    <name type="scientific">Daedalea quercina L-15889</name>
    <dbReference type="NCBI Taxonomy" id="1314783"/>
    <lineage>
        <taxon>Eukaryota</taxon>
        <taxon>Fungi</taxon>
        <taxon>Dikarya</taxon>
        <taxon>Basidiomycota</taxon>
        <taxon>Agaricomycotina</taxon>
        <taxon>Agaricomycetes</taxon>
        <taxon>Polyporales</taxon>
        <taxon>Fomitopsis</taxon>
    </lineage>
</organism>
<keyword evidence="2" id="KW-1185">Reference proteome</keyword>
<dbReference type="EMBL" id="KV429106">
    <property type="protein sequence ID" value="KZT65418.1"/>
    <property type="molecule type" value="Genomic_DNA"/>
</dbReference>
<evidence type="ECO:0000313" key="1">
    <source>
        <dbReference type="EMBL" id="KZT65418.1"/>
    </source>
</evidence>